<evidence type="ECO:0000256" key="1">
    <source>
        <dbReference type="ARBA" id="ARBA00023004"/>
    </source>
</evidence>
<dbReference type="Proteomes" id="UP000269352">
    <property type="component" value="Unassembled WGS sequence"/>
</dbReference>
<dbReference type="EMBL" id="BGZN01000033">
    <property type="protein sequence ID" value="GBR74181.1"/>
    <property type="molecule type" value="Genomic_DNA"/>
</dbReference>
<proteinExistence type="predicted"/>
<protein>
    <submittedName>
        <fullName evidence="3">Ferrous iron regulator</fullName>
    </submittedName>
</protein>
<gene>
    <name evidence="3" type="ORF">NO1_1405</name>
</gene>
<name>A0A388TE26_TERA1</name>
<feature type="domain" description="Ferrous iron transporter FeoA-like" evidence="2">
    <location>
        <begin position="80"/>
        <end position="150"/>
    </location>
</feature>
<dbReference type="InterPro" id="IPR038157">
    <property type="entry name" value="FeoA_core_dom"/>
</dbReference>
<accession>A0A388TE26</accession>
<dbReference type="SUPFAM" id="SSF47979">
    <property type="entry name" value="Iron-dependent repressor protein, dimerization domain"/>
    <property type="match status" value="1"/>
</dbReference>
<keyword evidence="4" id="KW-1185">Reference proteome</keyword>
<evidence type="ECO:0000259" key="2">
    <source>
        <dbReference type="SMART" id="SM00899"/>
    </source>
</evidence>
<organism evidence="3 4">
    <name type="scientific">Termititenax aidoneus</name>
    <dbReference type="NCBI Taxonomy" id="2218524"/>
    <lineage>
        <taxon>Bacteria</taxon>
        <taxon>Bacillati</taxon>
        <taxon>Candidatus Margulisiibacteriota</taxon>
        <taxon>Candidatus Termititenacia</taxon>
        <taxon>Candidatus Termititenacales</taxon>
        <taxon>Candidatus Termititenacaceae</taxon>
        <taxon>Candidatus Termititenax</taxon>
    </lineage>
</organism>
<dbReference type="Gene3D" id="2.30.30.90">
    <property type="match status" value="1"/>
</dbReference>
<dbReference type="InterPro" id="IPR007167">
    <property type="entry name" value="Fe-transptr_FeoA-like"/>
</dbReference>
<dbReference type="SMART" id="SM00899">
    <property type="entry name" value="FeoA"/>
    <property type="match status" value="1"/>
</dbReference>
<sequence>MERNSKQQNERTLAVLKVFYKELLGLTAKKAAEQAEILASGISPEILERFCALIGHGQTHNIPTGPCCAQAKQFNAATVLPLNRLPLGVNAKVIYIRAAQDQALARLYELGVYPGQTLRIQQLYPTYILLVDGVRLAIDGRLAKLIYVEKI</sequence>
<dbReference type="Pfam" id="PF04023">
    <property type="entry name" value="FeoA"/>
    <property type="match status" value="1"/>
</dbReference>
<dbReference type="InterPro" id="IPR036421">
    <property type="entry name" value="Fe_dep_repressor_sf"/>
</dbReference>
<dbReference type="GO" id="GO:0046983">
    <property type="term" value="F:protein dimerization activity"/>
    <property type="evidence" value="ECO:0007669"/>
    <property type="project" value="InterPro"/>
</dbReference>
<comment type="caution">
    <text evidence="3">The sequence shown here is derived from an EMBL/GenBank/DDBJ whole genome shotgun (WGS) entry which is preliminary data.</text>
</comment>
<evidence type="ECO:0000313" key="3">
    <source>
        <dbReference type="EMBL" id="GBR74181.1"/>
    </source>
</evidence>
<dbReference type="AlphaFoldDB" id="A0A388TE26"/>
<reference evidence="3 4" key="1">
    <citation type="journal article" date="2019" name="ISME J.">
        <title>Genome analyses of uncultured TG2/ZB3 bacteria in 'Margulisbacteria' specifically attached to ectosymbiotic spirochetes of protists in the termite gut.</title>
        <authorList>
            <person name="Utami Y.D."/>
            <person name="Kuwahara H."/>
            <person name="Igai K."/>
            <person name="Murakami T."/>
            <person name="Sugaya K."/>
            <person name="Morikawa T."/>
            <person name="Nagura Y."/>
            <person name="Yuki M."/>
            <person name="Deevong P."/>
            <person name="Inoue T."/>
            <person name="Kihara K."/>
            <person name="Lo N."/>
            <person name="Yamada A."/>
            <person name="Ohkuma M."/>
            <person name="Hongoh Y."/>
        </authorList>
    </citation>
    <scope>NUCLEOTIDE SEQUENCE [LARGE SCALE GENOMIC DNA]</scope>
    <source>
        <strain evidence="3">NkOx7-01</strain>
    </source>
</reference>
<evidence type="ECO:0000313" key="4">
    <source>
        <dbReference type="Proteomes" id="UP000269352"/>
    </source>
</evidence>
<dbReference type="SUPFAM" id="SSF50037">
    <property type="entry name" value="C-terminal domain of transcriptional repressors"/>
    <property type="match status" value="1"/>
</dbReference>
<dbReference type="GO" id="GO:0046914">
    <property type="term" value="F:transition metal ion binding"/>
    <property type="evidence" value="ECO:0007669"/>
    <property type="project" value="InterPro"/>
</dbReference>
<keyword evidence="1" id="KW-0408">Iron</keyword>
<dbReference type="InterPro" id="IPR008988">
    <property type="entry name" value="Transcriptional_repressor_C"/>
</dbReference>